<comment type="caution">
    <text evidence="2">The sequence shown here is derived from an EMBL/GenBank/DDBJ whole genome shotgun (WGS) entry which is preliminary data.</text>
</comment>
<reference evidence="3" key="1">
    <citation type="journal article" date="2019" name="Int. J. Syst. Evol. Microbiol.">
        <title>The Global Catalogue of Microorganisms (GCM) 10K type strain sequencing project: providing services to taxonomists for standard genome sequencing and annotation.</title>
        <authorList>
            <consortium name="The Broad Institute Genomics Platform"/>
            <consortium name="The Broad Institute Genome Sequencing Center for Infectious Disease"/>
            <person name="Wu L."/>
            <person name="Ma J."/>
        </authorList>
    </citation>
    <scope>NUCLEOTIDE SEQUENCE [LARGE SCALE GENOMIC DNA]</scope>
    <source>
        <strain evidence="3">CCUG 54527</strain>
    </source>
</reference>
<dbReference type="Proteomes" id="UP001596170">
    <property type="component" value="Unassembled WGS sequence"/>
</dbReference>
<name>A0ABW1L9P2_9BACL</name>
<evidence type="ECO:0000256" key="1">
    <source>
        <dbReference type="SAM" id="Phobius"/>
    </source>
</evidence>
<evidence type="ECO:0000313" key="3">
    <source>
        <dbReference type="Proteomes" id="UP001596170"/>
    </source>
</evidence>
<dbReference type="EMBL" id="JBHSRI010000018">
    <property type="protein sequence ID" value="MFC6040118.1"/>
    <property type="molecule type" value="Genomic_DNA"/>
</dbReference>
<dbReference type="RefSeq" id="WP_377734417.1">
    <property type="nucleotide sequence ID" value="NZ_JBHSRI010000018.1"/>
</dbReference>
<feature type="transmembrane region" description="Helical" evidence="1">
    <location>
        <begin position="16"/>
        <end position="37"/>
    </location>
</feature>
<proteinExistence type="predicted"/>
<feature type="transmembrane region" description="Helical" evidence="1">
    <location>
        <begin position="83"/>
        <end position="99"/>
    </location>
</feature>
<keyword evidence="1" id="KW-0812">Transmembrane</keyword>
<organism evidence="2 3">
    <name type="scientific">Paenisporosarcina macmurdoensis</name>
    <dbReference type="NCBI Taxonomy" id="212659"/>
    <lineage>
        <taxon>Bacteria</taxon>
        <taxon>Bacillati</taxon>
        <taxon>Bacillota</taxon>
        <taxon>Bacilli</taxon>
        <taxon>Bacillales</taxon>
        <taxon>Caryophanaceae</taxon>
        <taxon>Paenisporosarcina</taxon>
    </lineage>
</organism>
<evidence type="ECO:0008006" key="4">
    <source>
        <dbReference type="Google" id="ProtNLM"/>
    </source>
</evidence>
<sequence length="109" mass="13384">MVIIGLLIWCYYLFDSYWAVGLLFIVYLLTKYWHIVMTLERKQDKWNPTRTKVEQKRIFLELIIQVIIMLATCLLGWKLFGVLFVLLSVVTFFWNYFIEKVHIFREQRR</sequence>
<accession>A0ABW1L9P2</accession>
<protein>
    <recommendedName>
        <fullName evidence="4">DUF3796 domain-containing protein</fullName>
    </recommendedName>
</protein>
<keyword evidence="1" id="KW-1133">Transmembrane helix</keyword>
<keyword evidence="1" id="KW-0472">Membrane</keyword>
<feature type="transmembrane region" description="Helical" evidence="1">
    <location>
        <begin position="58"/>
        <end position="77"/>
    </location>
</feature>
<evidence type="ECO:0000313" key="2">
    <source>
        <dbReference type="EMBL" id="MFC6040118.1"/>
    </source>
</evidence>
<keyword evidence="3" id="KW-1185">Reference proteome</keyword>
<gene>
    <name evidence="2" type="ORF">ACFPYN_11870</name>
</gene>